<evidence type="ECO:0008006" key="4">
    <source>
        <dbReference type="Google" id="ProtNLM"/>
    </source>
</evidence>
<dbReference type="Pfam" id="PF00106">
    <property type="entry name" value="adh_short"/>
    <property type="match status" value="1"/>
</dbReference>
<dbReference type="InterPro" id="IPR002347">
    <property type="entry name" value="SDR_fam"/>
</dbReference>
<dbReference type="SUPFAM" id="SSF51735">
    <property type="entry name" value="NAD(P)-binding Rossmann-fold domains"/>
    <property type="match status" value="1"/>
</dbReference>
<dbReference type="InterPro" id="IPR036291">
    <property type="entry name" value="NAD(P)-bd_dom_sf"/>
</dbReference>
<dbReference type="Gene3D" id="3.40.50.720">
    <property type="entry name" value="NAD(P)-binding Rossmann-like Domain"/>
    <property type="match status" value="1"/>
</dbReference>
<name>A0A0C3PL49_PHLG1</name>
<keyword evidence="1" id="KW-0560">Oxidoreductase</keyword>
<evidence type="ECO:0000313" key="2">
    <source>
        <dbReference type="EMBL" id="KIP07138.1"/>
    </source>
</evidence>
<accession>A0A0C3PL49</accession>
<dbReference type="OrthoDB" id="191139at2759"/>
<evidence type="ECO:0000313" key="3">
    <source>
        <dbReference type="Proteomes" id="UP000053257"/>
    </source>
</evidence>
<dbReference type="Proteomes" id="UP000053257">
    <property type="component" value="Unassembled WGS sequence"/>
</dbReference>
<keyword evidence="3" id="KW-1185">Reference proteome</keyword>
<dbReference type="PANTHER" id="PTHR43157">
    <property type="entry name" value="PHOSPHATIDYLINOSITOL-GLYCAN BIOSYNTHESIS CLASS F PROTEIN-RELATED"/>
    <property type="match status" value="1"/>
</dbReference>
<gene>
    <name evidence="2" type="ORF">PHLGIDRAFT_30155</name>
</gene>
<dbReference type="EMBL" id="KN840503">
    <property type="protein sequence ID" value="KIP07138.1"/>
    <property type="molecule type" value="Genomic_DNA"/>
</dbReference>
<organism evidence="2 3">
    <name type="scientific">Phlebiopsis gigantea (strain 11061_1 CR5-6)</name>
    <name type="common">White-rot fungus</name>
    <name type="synonym">Peniophora gigantea</name>
    <dbReference type="NCBI Taxonomy" id="745531"/>
    <lineage>
        <taxon>Eukaryota</taxon>
        <taxon>Fungi</taxon>
        <taxon>Dikarya</taxon>
        <taxon>Basidiomycota</taxon>
        <taxon>Agaricomycotina</taxon>
        <taxon>Agaricomycetes</taxon>
        <taxon>Polyporales</taxon>
        <taxon>Phanerochaetaceae</taxon>
        <taxon>Phlebiopsis</taxon>
    </lineage>
</organism>
<dbReference type="PANTHER" id="PTHR43157:SF73">
    <property type="entry name" value="WW DOMAIN-CONTAINING OXIDOREDUCTASE-LIKE PROTEIN"/>
    <property type="match status" value="1"/>
</dbReference>
<reference evidence="2 3" key="1">
    <citation type="journal article" date="2014" name="PLoS Genet.">
        <title>Analysis of the Phlebiopsis gigantea genome, transcriptome and secretome provides insight into its pioneer colonization strategies of wood.</title>
        <authorList>
            <person name="Hori C."/>
            <person name="Ishida T."/>
            <person name="Igarashi K."/>
            <person name="Samejima M."/>
            <person name="Suzuki H."/>
            <person name="Master E."/>
            <person name="Ferreira P."/>
            <person name="Ruiz-Duenas F.J."/>
            <person name="Held B."/>
            <person name="Canessa P."/>
            <person name="Larrondo L.F."/>
            <person name="Schmoll M."/>
            <person name="Druzhinina I.S."/>
            <person name="Kubicek C.P."/>
            <person name="Gaskell J.A."/>
            <person name="Kersten P."/>
            <person name="St John F."/>
            <person name="Glasner J."/>
            <person name="Sabat G."/>
            <person name="Splinter BonDurant S."/>
            <person name="Syed K."/>
            <person name="Yadav J."/>
            <person name="Mgbeahuruike A.C."/>
            <person name="Kovalchuk A."/>
            <person name="Asiegbu F.O."/>
            <person name="Lackner G."/>
            <person name="Hoffmeister D."/>
            <person name="Rencoret J."/>
            <person name="Gutierrez A."/>
            <person name="Sun H."/>
            <person name="Lindquist E."/>
            <person name="Barry K."/>
            <person name="Riley R."/>
            <person name="Grigoriev I.V."/>
            <person name="Henrissat B."/>
            <person name="Kues U."/>
            <person name="Berka R.M."/>
            <person name="Martinez A.T."/>
            <person name="Covert S.F."/>
            <person name="Blanchette R.A."/>
            <person name="Cullen D."/>
        </authorList>
    </citation>
    <scope>NUCLEOTIDE SEQUENCE [LARGE SCALE GENOMIC DNA]</scope>
    <source>
        <strain evidence="2 3">11061_1 CR5-6</strain>
    </source>
</reference>
<dbReference type="STRING" id="745531.A0A0C3PL49"/>
<evidence type="ECO:0000256" key="1">
    <source>
        <dbReference type="ARBA" id="ARBA00023002"/>
    </source>
</evidence>
<dbReference type="AlphaFoldDB" id="A0A0C3PL49"/>
<dbReference type="GO" id="GO:0016491">
    <property type="term" value="F:oxidoreductase activity"/>
    <property type="evidence" value="ECO:0007669"/>
    <property type="project" value="UniProtKB-KW"/>
</dbReference>
<proteinExistence type="predicted"/>
<dbReference type="PRINTS" id="PR00081">
    <property type="entry name" value="GDHRDH"/>
</dbReference>
<dbReference type="HOGENOM" id="CLU_010194_44_6_1"/>
<sequence length="320" mass="35064">MGGAISQLKYMGYGVAQTFPPKPTFSTDQIPDLTGRVVIVTGASSGVGKETVRALLVHNAKTYLATRNKDKAEKAIAELKEATGKEAIFLELDLASLASVRKAAAEFLGKEKELHILFNNAGVMWCPMDQITEDGFDMQWGTNVVGHFLFTELLVPALAAGAKTSPDNHSRIVTTSSSGAYVRPLDYDAFADTPKRKSLGTQNLYFQSKLGNAMVAHEAAKRYADKGILSFSCNPGNLKTDLQRYTTRAQAYFIGKILYPAPYGALTQLWAGTMPEAAKFNGEFLIPWARVGRCRHEMYDPKETEKLWAWLEGAVKPAAE</sequence>
<protein>
    <recommendedName>
        <fullName evidence="4">NAD(P)-binding protein</fullName>
    </recommendedName>
</protein>